<evidence type="ECO:0000259" key="1">
    <source>
        <dbReference type="Pfam" id="PF12146"/>
    </source>
</evidence>
<accession>A0ABP8QQ34</accession>
<evidence type="ECO:0000313" key="3">
    <source>
        <dbReference type="Proteomes" id="UP001500503"/>
    </source>
</evidence>
<name>A0ABP8QQ34_9ACTN</name>
<proteinExistence type="predicted"/>
<dbReference type="Proteomes" id="UP001500503">
    <property type="component" value="Unassembled WGS sequence"/>
</dbReference>
<dbReference type="Pfam" id="PF12146">
    <property type="entry name" value="Hydrolase_4"/>
    <property type="match status" value="1"/>
</dbReference>
<dbReference type="Gene3D" id="3.40.50.1820">
    <property type="entry name" value="alpha/beta hydrolase"/>
    <property type="match status" value="1"/>
</dbReference>
<reference evidence="3" key="1">
    <citation type="journal article" date="2019" name="Int. J. Syst. Evol. Microbiol.">
        <title>The Global Catalogue of Microorganisms (GCM) 10K type strain sequencing project: providing services to taxonomists for standard genome sequencing and annotation.</title>
        <authorList>
            <consortium name="The Broad Institute Genomics Platform"/>
            <consortium name="The Broad Institute Genome Sequencing Center for Infectious Disease"/>
            <person name="Wu L."/>
            <person name="Ma J."/>
        </authorList>
    </citation>
    <scope>NUCLEOTIDE SEQUENCE [LARGE SCALE GENOMIC DNA]</scope>
    <source>
        <strain evidence="3">JCM 17933</strain>
    </source>
</reference>
<keyword evidence="2" id="KW-0378">Hydrolase</keyword>
<dbReference type="PANTHER" id="PTHR43265">
    <property type="entry name" value="ESTERASE ESTD"/>
    <property type="match status" value="1"/>
</dbReference>
<comment type="caution">
    <text evidence="2">The sequence shown here is derived from an EMBL/GenBank/DDBJ whole genome shotgun (WGS) entry which is preliminary data.</text>
</comment>
<organism evidence="2 3">
    <name type="scientific">Actinoallomurus oryzae</name>
    <dbReference type="NCBI Taxonomy" id="502180"/>
    <lineage>
        <taxon>Bacteria</taxon>
        <taxon>Bacillati</taxon>
        <taxon>Actinomycetota</taxon>
        <taxon>Actinomycetes</taxon>
        <taxon>Streptosporangiales</taxon>
        <taxon>Thermomonosporaceae</taxon>
        <taxon>Actinoallomurus</taxon>
    </lineage>
</organism>
<evidence type="ECO:0000313" key="2">
    <source>
        <dbReference type="EMBL" id="GAA4507095.1"/>
    </source>
</evidence>
<dbReference type="PANTHER" id="PTHR43265:SF1">
    <property type="entry name" value="ESTERASE ESTD"/>
    <property type="match status" value="1"/>
</dbReference>
<dbReference type="InterPro" id="IPR022742">
    <property type="entry name" value="Hydrolase_4"/>
</dbReference>
<gene>
    <name evidence="2" type="ORF">GCM10023191_065060</name>
</gene>
<sequence>MLGISHTTSFHALDGLQLKGTLVMPPEIRGSATVLVHGGGVTRDEGGFFTRLAEGLADAGLPSLRFDFRGHGESAGRQEDLTISGVVNDIRAAVEHVRAETGSGPVNVIGASFGGGITAFYTSRYPEAVRRMVLFNPLLNYKRRFVDDKPYWHDDHIDEMAGDELAAQGFVAHSPSFKLGRPLLNEVFYVEPHRALGDVTAPTLIIHGTGDTFIPVQSSRDAVSQFGGESKLIEIEGAQHGIAVHDDPQYADPQTQEWQAFAIRTVAEWLSEA</sequence>
<protein>
    <submittedName>
        <fullName evidence="2">Alpha/beta fold hydrolase</fullName>
    </submittedName>
</protein>
<keyword evidence="3" id="KW-1185">Reference proteome</keyword>
<feature type="domain" description="Serine aminopeptidase S33" evidence="1">
    <location>
        <begin position="33"/>
        <end position="144"/>
    </location>
</feature>
<dbReference type="GO" id="GO:0016787">
    <property type="term" value="F:hydrolase activity"/>
    <property type="evidence" value="ECO:0007669"/>
    <property type="project" value="UniProtKB-KW"/>
</dbReference>
<dbReference type="InterPro" id="IPR029058">
    <property type="entry name" value="AB_hydrolase_fold"/>
</dbReference>
<dbReference type="InterPro" id="IPR053145">
    <property type="entry name" value="AB_hydrolase_Est10"/>
</dbReference>
<dbReference type="EMBL" id="BAABHF010000040">
    <property type="protein sequence ID" value="GAA4507095.1"/>
    <property type="molecule type" value="Genomic_DNA"/>
</dbReference>
<dbReference type="SUPFAM" id="SSF53474">
    <property type="entry name" value="alpha/beta-Hydrolases"/>
    <property type="match status" value="1"/>
</dbReference>